<organism evidence="5 6">
    <name type="scientific">Isoptericola dokdonensis DS-3</name>
    <dbReference type="NCBI Taxonomy" id="1300344"/>
    <lineage>
        <taxon>Bacteria</taxon>
        <taxon>Bacillati</taxon>
        <taxon>Actinomycetota</taxon>
        <taxon>Actinomycetes</taxon>
        <taxon>Micrococcales</taxon>
        <taxon>Promicromonosporaceae</taxon>
        <taxon>Isoptericola</taxon>
    </lineage>
</organism>
<evidence type="ECO:0000256" key="2">
    <source>
        <dbReference type="ARBA" id="ARBA00022801"/>
    </source>
</evidence>
<gene>
    <name evidence="5" type="primary">rpf</name>
    <name evidence="5" type="ORF">I598_1968</name>
</gene>
<reference evidence="5 6" key="1">
    <citation type="submission" date="2016-01" db="EMBL/GenBank/DDBJ databases">
        <title>Complete genome sequence of a soil Actinobacterium, Isoptericola dokdonensis DS-3.</title>
        <authorList>
            <person name="Kwon S.-K."/>
            <person name="Kim J.F."/>
        </authorList>
    </citation>
    <scope>NUCLEOTIDE SEQUENCE [LARGE SCALE GENOMIC DNA]</scope>
    <source>
        <strain evidence="5 6">DS-3</strain>
    </source>
</reference>
<proteinExistence type="inferred from homology"/>
<evidence type="ECO:0000259" key="4">
    <source>
        <dbReference type="Pfam" id="PF06737"/>
    </source>
</evidence>
<dbReference type="Pfam" id="PF06737">
    <property type="entry name" value="Transglycosylas"/>
    <property type="match status" value="1"/>
</dbReference>
<name>A0A161I238_9MICO</name>
<dbReference type="Proteomes" id="UP000076794">
    <property type="component" value="Chromosome"/>
</dbReference>
<evidence type="ECO:0000313" key="5">
    <source>
        <dbReference type="EMBL" id="ANC31515.1"/>
    </source>
</evidence>
<feature type="domain" description="Resuscitation-promoting factor core lysozyme-like" evidence="4">
    <location>
        <begin position="192"/>
        <end position="262"/>
    </location>
</feature>
<keyword evidence="3" id="KW-0732">Signal</keyword>
<dbReference type="RefSeq" id="WP_198155670.1">
    <property type="nucleotide sequence ID" value="NZ_CP014209.1"/>
</dbReference>
<dbReference type="EMBL" id="CP014209">
    <property type="protein sequence ID" value="ANC31515.1"/>
    <property type="molecule type" value="Genomic_DNA"/>
</dbReference>
<dbReference type="Gene3D" id="1.10.530.10">
    <property type="match status" value="1"/>
</dbReference>
<keyword evidence="6" id="KW-1185">Reference proteome</keyword>
<feature type="chain" id="PRO_5007822859" evidence="3">
    <location>
        <begin position="32"/>
        <end position="269"/>
    </location>
</feature>
<dbReference type="SUPFAM" id="SSF53955">
    <property type="entry name" value="Lysozyme-like"/>
    <property type="match status" value="1"/>
</dbReference>
<dbReference type="Gene3D" id="2.30.30.40">
    <property type="entry name" value="SH3 Domains"/>
    <property type="match status" value="2"/>
</dbReference>
<feature type="signal peptide" evidence="3">
    <location>
        <begin position="1"/>
        <end position="31"/>
    </location>
</feature>
<dbReference type="PATRIC" id="fig|1300344.3.peg.1975"/>
<protein>
    <submittedName>
        <fullName evidence="5">Resuscitation-promoting factor Rpf</fullName>
        <ecNumber evidence="5">3.-.-.-</ecNumber>
    </submittedName>
</protein>
<sequence length="269" mass="28823">MPRLRTPRLAAALATVTAAALVPLSVAPASAAPATHASTTTAATPATARTATLPAASRSAVRWVKKDRARVVAKRDRDSRVIARPSDGVRLVVVDRANHQLKVRLPGGKVGWIRKAVVTTTPLANVGGTRYTDGKVTVTKRVNGASRSVARAALGTEVKRVARTTGRETNRVKVELPNGKTGWVSAKKLTRRDVWGQLANCESGGRPGISTGNGYYGMYQFTASTWRAVGGRSLPHRNSAAEQTKRAQILQDRAGWGQWPHCTRKLGLR</sequence>
<evidence type="ECO:0000313" key="6">
    <source>
        <dbReference type="Proteomes" id="UP000076794"/>
    </source>
</evidence>
<dbReference type="STRING" id="1300344.I598_1968"/>
<evidence type="ECO:0000256" key="3">
    <source>
        <dbReference type="SAM" id="SignalP"/>
    </source>
</evidence>
<keyword evidence="2 5" id="KW-0378">Hydrolase</keyword>
<dbReference type="CDD" id="cd13925">
    <property type="entry name" value="RPF"/>
    <property type="match status" value="1"/>
</dbReference>
<dbReference type="InterPro" id="IPR010618">
    <property type="entry name" value="RPF"/>
</dbReference>
<dbReference type="AlphaFoldDB" id="A0A161I238"/>
<accession>A0A161I238</accession>
<comment type="similarity">
    <text evidence="1">Belongs to the transglycosylase family. Rpf subfamily.</text>
</comment>
<dbReference type="GO" id="GO:0016787">
    <property type="term" value="F:hydrolase activity"/>
    <property type="evidence" value="ECO:0007669"/>
    <property type="project" value="UniProtKB-KW"/>
</dbReference>
<dbReference type="EC" id="3.-.-.-" evidence="5"/>
<dbReference type="InterPro" id="IPR023346">
    <property type="entry name" value="Lysozyme-like_dom_sf"/>
</dbReference>
<dbReference type="KEGG" id="ido:I598_1968"/>
<evidence type="ECO:0000256" key="1">
    <source>
        <dbReference type="ARBA" id="ARBA00010830"/>
    </source>
</evidence>